<evidence type="ECO:0000256" key="5">
    <source>
        <dbReference type="PROSITE-ProRule" id="PRU00472"/>
    </source>
</evidence>
<dbReference type="OrthoDB" id="10250758at2759"/>
<keyword evidence="3 5" id="KW-0863">Zinc-finger</keyword>
<proteinExistence type="predicted"/>
<dbReference type="GO" id="GO:0003676">
    <property type="term" value="F:nucleic acid binding"/>
    <property type="evidence" value="ECO:0007669"/>
    <property type="project" value="InterPro"/>
</dbReference>
<reference evidence="7 8" key="1">
    <citation type="journal article" date="2014" name="PLoS Genet.">
        <title>The Genome of Spironucleus salmonicida Highlights a Fish Pathogen Adapted to Fluctuating Environments.</title>
        <authorList>
            <person name="Xu F."/>
            <person name="Jerlstrom-Hultqvist J."/>
            <person name="Einarsson E."/>
            <person name="Astvaldsson A."/>
            <person name="Svard S.G."/>
            <person name="Andersson J.O."/>
        </authorList>
    </citation>
    <scope>NUCLEOTIDE SEQUENCE</scope>
    <source>
        <strain evidence="8">ATCC 50377</strain>
    </source>
</reference>
<organism evidence="7">
    <name type="scientific">Spironucleus salmonicida</name>
    <dbReference type="NCBI Taxonomy" id="348837"/>
    <lineage>
        <taxon>Eukaryota</taxon>
        <taxon>Metamonada</taxon>
        <taxon>Diplomonadida</taxon>
        <taxon>Hexamitidae</taxon>
        <taxon>Hexamitinae</taxon>
        <taxon>Spironucleus</taxon>
    </lineage>
</organism>
<keyword evidence="7" id="KW-0251">Elongation factor</keyword>
<accession>V6LKF9</accession>
<dbReference type="SMART" id="SM00440">
    <property type="entry name" value="ZnF_C2C2"/>
    <property type="match status" value="1"/>
</dbReference>
<dbReference type="SUPFAM" id="SSF57783">
    <property type="entry name" value="Zinc beta-ribbon"/>
    <property type="match status" value="1"/>
</dbReference>
<evidence type="ECO:0000256" key="1">
    <source>
        <dbReference type="ARBA" id="ARBA00018784"/>
    </source>
</evidence>
<dbReference type="AlphaFoldDB" id="V6LKF9"/>
<reference evidence="8" key="2">
    <citation type="submission" date="2020-12" db="EMBL/GenBank/DDBJ databases">
        <title>New Spironucleus salmonicida genome in near-complete chromosomes.</title>
        <authorList>
            <person name="Xu F."/>
            <person name="Kurt Z."/>
            <person name="Jimenez-Gonzalez A."/>
            <person name="Astvaldsson A."/>
            <person name="Andersson J.O."/>
            <person name="Svard S.G."/>
        </authorList>
    </citation>
    <scope>NUCLEOTIDE SEQUENCE</scope>
    <source>
        <strain evidence="8">ATCC 50377</strain>
    </source>
</reference>
<dbReference type="GO" id="GO:0008270">
    <property type="term" value="F:zinc ion binding"/>
    <property type="evidence" value="ECO:0007669"/>
    <property type="project" value="UniProtKB-KW"/>
</dbReference>
<gene>
    <name evidence="7" type="ORF">SS50377_15152</name>
    <name evidence="8" type="ORF">SS50377_25583</name>
</gene>
<dbReference type="InterPro" id="IPR001222">
    <property type="entry name" value="Znf_TFIIS"/>
</dbReference>
<dbReference type="EMBL" id="AUWU02000005">
    <property type="protein sequence ID" value="KAH0573463.1"/>
    <property type="molecule type" value="Genomic_DNA"/>
</dbReference>
<dbReference type="CDD" id="cd10507">
    <property type="entry name" value="Zn-ribbon_RPA12"/>
    <property type="match status" value="1"/>
</dbReference>
<dbReference type="EMBL" id="KI546101">
    <property type="protein sequence ID" value="EST45130.1"/>
    <property type="molecule type" value="Genomic_DNA"/>
</dbReference>
<evidence type="ECO:0000256" key="2">
    <source>
        <dbReference type="ARBA" id="ARBA00022723"/>
    </source>
</evidence>
<sequence length="240" mass="27148">MEYIQLVDNLVADNVESQDALYQLLPLSVTPAIASYELSSPDTKRQKAVDILAKTLALKIEIDSLQNLRMDLQEAQDLSGHLNIALSELFPNAILHESFYYFQPQFQDAAAYRIEQALHARQLNSRDYFDAFLLLETALSHSENSVLRFKALFGINHPVALANAKKSDLEPEYEKNQRAIATEDILASKDLGRYVVETGIKCKKCEKKTVTRQEKQSRSADEATTIFYTCSSCGYKWSVN</sequence>
<dbReference type="Pfam" id="PF01096">
    <property type="entry name" value="Zn_ribbon_TFIIS"/>
    <property type="match status" value="1"/>
</dbReference>
<feature type="domain" description="TFIIS-type" evidence="6">
    <location>
        <begin position="198"/>
        <end position="238"/>
    </location>
</feature>
<keyword evidence="2" id="KW-0479">Metal-binding</keyword>
<dbReference type="PROSITE" id="PS51133">
    <property type="entry name" value="ZF_TFIIS_2"/>
    <property type="match status" value="1"/>
</dbReference>
<evidence type="ECO:0000256" key="3">
    <source>
        <dbReference type="ARBA" id="ARBA00022771"/>
    </source>
</evidence>
<keyword evidence="7" id="KW-0648">Protein biosynthesis</keyword>
<dbReference type="PANTHER" id="PTHR11239">
    <property type="entry name" value="DNA-DIRECTED RNA POLYMERASE"/>
    <property type="match status" value="1"/>
</dbReference>
<dbReference type="VEuPathDB" id="GiardiaDB:SS50377_25583"/>
<dbReference type="GO" id="GO:0006386">
    <property type="term" value="P:termination of RNA polymerase III transcription"/>
    <property type="evidence" value="ECO:0007669"/>
    <property type="project" value="TreeGrafter"/>
</dbReference>
<evidence type="ECO:0000256" key="4">
    <source>
        <dbReference type="ARBA" id="ARBA00022833"/>
    </source>
</evidence>
<dbReference type="GO" id="GO:0003746">
    <property type="term" value="F:translation elongation factor activity"/>
    <property type="evidence" value="ECO:0007669"/>
    <property type="project" value="UniProtKB-KW"/>
</dbReference>
<dbReference type="GO" id="GO:0005666">
    <property type="term" value="C:RNA polymerase III complex"/>
    <property type="evidence" value="ECO:0007669"/>
    <property type="project" value="TreeGrafter"/>
</dbReference>
<dbReference type="PANTHER" id="PTHR11239:SF12">
    <property type="entry name" value="DNA-DIRECTED RNA POLYMERASE III SUBUNIT RPC10"/>
    <property type="match status" value="1"/>
</dbReference>
<protein>
    <recommendedName>
        <fullName evidence="1">DNA-directed RNA polymerase I subunit RPA12</fullName>
    </recommendedName>
</protein>
<evidence type="ECO:0000313" key="8">
    <source>
        <dbReference type="EMBL" id="KAH0573463.1"/>
    </source>
</evidence>
<evidence type="ECO:0000313" key="7">
    <source>
        <dbReference type="EMBL" id="EST45130.1"/>
    </source>
</evidence>
<name>V6LKF9_9EUKA</name>
<dbReference type="Gene3D" id="2.20.25.10">
    <property type="match status" value="1"/>
</dbReference>
<evidence type="ECO:0000259" key="6">
    <source>
        <dbReference type="PROSITE" id="PS51133"/>
    </source>
</evidence>
<dbReference type="InterPro" id="IPR012164">
    <property type="entry name" value="Rpa12/Rpb9/Rpc10/TFS"/>
</dbReference>
<dbReference type="GO" id="GO:0003899">
    <property type="term" value="F:DNA-directed RNA polymerase activity"/>
    <property type="evidence" value="ECO:0007669"/>
    <property type="project" value="InterPro"/>
</dbReference>
<evidence type="ECO:0000313" key="9">
    <source>
        <dbReference type="Proteomes" id="UP000018208"/>
    </source>
</evidence>
<keyword evidence="4" id="KW-0862">Zinc</keyword>
<dbReference type="Proteomes" id="UP000018208">
    <property type="component" value="Unassembled WGS sequence"/>
</dbReference>
<dbReference type="InterPro" id="IPR034004">
    <property type="entry name" value="Zn_ribbon_RPA12_C"/>
</dbReference>
<keyword evidence="9" id="KW-1185">Reference proteome</keyword>